<dbReference type="Proteomes" id="UP000245217">
    <property type="component" value="Unassembled WGS sequence"/>
</dbReference>
<dbReference type="GO" id="GO:0046820">
    <property type="term" value="F:4-amino-4-deoxychorismate synthase activity"/>
    <property type="evidence" value="ECO:0007669"/>
    <property type="project" value="TreeGrafter"/>
</dbReference>
<evidence type="ECO:0000313" key="4">
    <source>
        <dbReference type="Proteomes" id="UP000245059"/>
    </source>
</evidence>
<reference evidence="2" key="1">
    <citation type="journal article" date="2018" name="Genome Announc.">
        <title>Ignatzschineria cameli sp. nov., isolated from necrotic foot tissue of dromedaries (Camelus dromedarius) and associated maggots (Wohlfahrtia species) in Dubai.</title>
        <authorList>
            <person name="Tsang C.C."/>
            <person name="Tang J.Y."/>
            <person name="Fong J.Y."/>
            <person name="Kinne J."/>
            <person name="Lee H.H."/>
            <person name="Joseph M."/>
            <person name="Jose S."/>
            <person name="Schuster R.K."/>
            <person name="Tang Y."/>
            <person name="Sivakumar S."/>
            <person name="Chen J.H."/>
            <person name="Teng J.L."/>
            <person name="Lau S.K."/>
            <person name="Wernery U."/>
            <person name="Woo P.C."/>
        </authorList>
    </citation>
    <scope>NUCLEOTIDE SEQUENCE</scope>
    <source>
        <strain evidence="2">UAE-HKU57</strain>
        <strain evidence="3">UAE-HKU58</strain>
    </source>
</reference>
<name>A0A2U2AS04_9GAMM</name>
<dbReference type="SUPFAM" id="SSF56322">
    <property type="entry name" value="ADC synthase"/>
    <property type="match status" value="1"/>
</dbReference>
<accession>A0A2U2AS04</accession>
<dbReference type="PANTHER" id="PTHR11236">
    <property type="entry name" value="AMINOBENZOATE/ANTHRANILATE SYNTHASE"/>
    <property type="match status" value="1"/>
</dbReference>
<evidence type="ECO:0000313" key="2">
    <source>
        <dbReference type="EMBL" id="PWD87055.1"/>
    </source>
</evidence>
<dbReference type="AlphaFoldDB" id="A0A2U2AS04"/>
<dbReference type="EMBL" id="QEWW01000002">
    <property type="protein sequence ID" value="PWD87055.1"/>
    <property type="molecule type" value="Genomic_DNA"/>
</dbReference>
<feature type="domain" description="Chorismate-utilising enzyme C-terminal" evidence="1">
    <location>
        <begin position="98"/>
        <end position="353"/>
    </location>
</feature>
<comment type="caution">
    <text evidence="2">The sequence shown here is derived from an EMBL/GenBank/DDBJ whole genome shotgun (WGS) entry which is preliminary data.</text>
</comment>
<dbReference type="OrthoDB" id="9803598at2"/>
<dbReference type="InterPro" id="IPR005801">
    <property type="entry name" value="ADC_synthase"/>
</dbReference>
<dbReference type="NCBIfam" id="NF005486">
    <property type="entry name" value="PRK07093.1"/>
    <property type="match status" value="1"/>
</dbReference>
<dbReference type="Proteomes" id="UP000245059">
    <property type="component" value="Unassembled WGS sequence"/>
</dbReference>
<dbReference type="RefSeq" id="WP_109200740.1">
    <property type="nucleotide sequence ID" value="NZ_QEWS01000001.1"/>
</dbReference>
<organism evidence="2 4">
    <name type="scientific">Ignatzschineria cameli</name>
    <dbReference type="NCBI Taxonomy" id="2182793"/>
    <lineage>
        <taxon>Bacteria</taxon>
        <taxon>Pseudomonadati</taxon>
        <taxon>Pseudomonadota</taxon>
        <taxon>Gammaproteobacteria</taxon>
        <taxon>Cardiobacteriales</taxon>
        <taxon>Ignatzschineriaceae</taxon>
        <taxon>Ignatzschineria</taxon>
    </lineage>
</organism>
<dbReference type="PANTHER" id="PTHR11236:SF50">
    <property type="entry name" value="AMINODEOXYCHORISMATE SYNTHASE COMPONENT 1"/>
    <property type="match status" value="1"/>
</dbReference>
<evidence type="ECO:0000313" key="5">
    <source>
        <dbReference type="Proteomes" id="UP000245217"/>
    </source>
</evidence>
<dbReference type="InterPro" id="IPR019999">
    <property type="entry name" value="Anth_synth_I-like"/>
</dbReference>
<dbReference type="EMBL" id="QEWV01000001">
    <property type="protein sequence ID" value="PWD94129.1"/>
    <property type="molecule type" value="Genomic_DNA"/>
</dbReference>
<dbReference type="Gene3D" id="3.60.120.10">
    <property type="entry name" value="Anthranilate synthase"/>
    <property type="match status" value="1"/>
</dbReference>
<evidence type="ECO:0000259" key="1">
    <source>
        <dbReference type="Pfam" id="PF00425"/>
    </source>
</evidence>
<evidence type="ECO:0000313" key="3">
    <source>
        <dbReference type="EMBL" id="PWD94129.1"/>
    </source>
</evidence>
<sequence length="359" mass="40650">MNFLDRPTAIKTINQLASTKCPFLVIASFDTQKNIVLPLSQIDPSQIAFDFNGKISNIEAFTEWVNRQEKQKLNERGSATTKRAPLEVLWQPEPIPFDHYQSAFSELMLALKEGRISLANLTFPTPVKCNLTLPEIFQRTRAKYRLWLSGEFCSFSPETFVTICDGVIATYPMKGTINASTPNALEKLMQNPKEIDEHKTVTQEAINDISLVANNARISRFRYIDRISRGDGEILQSSSMIEGDLPEDYRESLGDLFYRLLPAGSITGSPRDEATQILEKIESYPRHFYSGVAAIFDGENLDSTVLIRYLEEETHPNDHKTSLTPLYHYTFKSGGGITAMSNIENEYDELIEKIYLPIS</sequence>
<dbReference type="GO" id="GO:0000162">
    <property type="term" value="P:L-tryptophan biosynthetic process"/>
    <property type="evidence" value="ECO:0007669"/>
    <property type="project" value="TreeGrafter"/>
</dbReference>
<protein>
    <submittedName>
        <fullName evidence="2">Aminodeoxychorismate synthase component I</fullName>
    </submittedName>
</protein>
<reference evidence="4 5" key="2">
    <citation type="submission" date="2018-05" db="EMBL/GenBank/DDBJ databases">
        <title>Ignatzschineria dubaiensis sp. nov., isolated from necrotic foot tissues of dromedaries (Camelus dromedarius) and associated maggots in Dubai, United Arab Emirates.</title>
        <authorList>
            <person name="Tsang C.C."/>
            <person name="Tang J.Y.M."/>
            <person name="Fong J.Y.H."/>
            <person name="Kinne J."/>
            <person name="Lee H.H."/>
            <person name="Joseph M."/>
            <person name="Jose S."/>
            <person name="Schuster R.K."/>
            <person name="Tang Y."/>
            <person name="Sivakumar S."/>
            <person name="Chen J.H.K."/>
            <person name="Teng J.L.L."/>
            <person name="Lau S.K.P."/>
            <person name="Wernery U."/>
            <person name="Woo P.C.Y."/>
        </authorList>
    </citation>
    <scope>NUCLEOTIDE SEQUENCE [LARGE SCALE GENOMIC DNA]</scope>
    <source>
        <strain evidence="4">UAE-HKU57</strain>
        <strain evidence="5">UAE-HKU58</strain>
    </source>
</reference>
<dbReference type="Pfam" id="PF00425">
    <property type="entry name" value="Chorismate_bind"/>
    <property type="match status" value="1"/>
</dbReference>
<dbReference type="InterPro" id="IPR015890">
    <property type="entry name" value="Chorismate_C"/>
</dbReference>
<keyword evidence="5" id="KW-1185">Reference proteome</keyword>
<proteinExistence type="predicted"/>
<gene>
    <name evidence="2" type="ORF">DC077_04400</name>
    <name evidence="3" type="ORF">DC078_00850</name>
</gene>